<name>A0A0S2FFF9_LYSAN</name>
<evidence type="ECO:0000313" key="4">
    <source>
        <dbReference type="Proteomes" id="UP000060787"/>
    </source>
</evidence>
<dbReference type="EMBL" id="CP011129">
    <property type="protein sequence ID" value="ALN82275.1"/>
    <property type="molecule type" value="Genomic_DNA"/>
</dbReference>
<dbReference type="Proteomes" id="UP000060787">
    <property type="component" value="Chromosome"/>
</dbReference>
<feature type="compositionally biased region" description="Polar residues" evidence="1">
    <location>
        <begin position="344"/>
        <end position="356"/>
    </location>
</feature>
<reference evidence="3 4" key="1">
    <citation type="journal article" date="2015" name="BMC Genomics">
        <title>Comparative genomics and metabolic profiling of the genus Lysobacter.</title>
        <authorList>
            <person name="de Bruijn I."/>
            <person name="Cheng X."/>
            <person name="de Jager V."/>
            <person name="Exposito R.G."/>
            <person name="Watrous J."/>
            <person name="Patel N."/>
            <person name="Postma J."/>
            <person name="Dorrestein P.C."/>
            <person name="Kobayashi D."/>
            <person name="Raaijmakers J.M."/>
        </authorList>
    </citation>
    <scope>NUCLEOTIDE SEQUENCE [LARGE SCALE GENOMIC DNA]</scope>
    <source>
        <strain evidence="3 4">76</strain>
    </source>
</reference>
<feature type="chain" id="PRO_5006597042" description="Transglutaminase-like superfamily protein" evidence="2">
    <location>
        <begin position="25"/>
        <end position="356"/>
    </location>
</feature>
<proteinExistence type="predicted"/>
<evidence type="ECO:0000256" key="2">
    <source>
        <dbReference type="SAM" id="SignalP"/>
    </source>
</evidence>
<feature type="signal peptide" evidence="2">
    <location>
        <begin position="1"/>
        <end position="24"/>
    </location>
</feature>
<accession>A0A0S2FFF9</accession>
<keyword evidence="4" id="KW-1185">Reference proteome</keyword>
<sequence>MQNTGPGIRLFFGALILSALSLSAAATPPTRPSAANTNISAEPNTVADLVARLRKQAEASQSSPAVRADYDALRSAQSLSAAQLPYADYAYLRLLFEATRDGGYWNLHWAITDREPNSDAIWSQWRARRGTSPTGITATAECDELSALYAFLARRGGVRNVGLFWPTANHTVAVWRIPAAPRETRIVVPTTQIFLSQYDSFGSRGFDPWKQAKIYEYGRRDIADDARLPPALIGFFLAQNDKYARASGLSLQRMRQLRDGVLAGSLSADQARRKRNANASHPPPSTTAARTRISSATCKRAQQRPSDGHRPTPPLAQLRLDLHRSHIGEPRKPATRARNAIWPTVSSSATQHWPSD</sequence>
<dbReference type="STRING" id="84531.LA76x_4159"/>
<feature type="region of interest" description="Disordered" evidence="1">
    <location>
        <begin position="269"/>
        <end position="315"/>
    </location>
</feature>
<evidence type="ECO:0008006" key="5">
    <source>
        <dbReference type="Google" id="ProtNLM"/>
    </source>
</evidence>
<dbReference type="PATRIC" id="fig|84531.8.peg.4167"/>
<dbReference type="AlphaFoldDB" id="A0A0S2FFF9"/>
<dbReference type="KEGG" id="lab:LA76x_4159"/>
<keyword evidence="2" id="KW-0732">Signal</keyword>
<protein>
    <recommendedName>
        <fullName evidence="5">Transglutaminase-like superfamily protein</fullName>
    </recommendedName>
</protein>
<evidence type="ECO:0000313" key="3">
    <source>
        <dbReference type="EMBL" id="ALN82275.1"/>
    </source>
</evidence>
<gene>
    <name evidence="3" type="ORF">LA76x_4159</name>
</gene>
<feature type="compositionally biased region" description="Low complexity" evidence="1">
    <location>
        <begin position="286"/>
        <end position="297"/>
    </location>
</feature>
<evidence type="ECO:0000256" key="1">
    <source>
        <dbReference type="SAM" id="MobiDB-lite"/>
    </source>
</evidence>
<organism evidence="3 4">
    <name type="scientific">Lysobacter antibioticus</name>
    <dbReference type="NCBI Taxonomy" id="84531"/>
    <lineage>
        <taxon>Bacteria</taxon>
        <taxon>Pseudomonadati</taxon>
        <taxon>Pseudomonadota</taxon>
        <taxon>Gammaproteobacteria</taxon>
        <taxon>Lysobacterales</taxon>
        <taxon>Lysobacteraceae</taxon>
        <taxon>Lysobacter</taxon>
    </lineage>
</organism>
<feature type="region of interest" description="Disordered" evidence="1">
    <location>
        <begin position="328"/>
        <end position="356"/>
    </location>
</feature>